<comment type="caution">
    <text evidence="6">Lacks conserved residue(s) required for the propagation of feature annotation.</text>
</comment>
<name>A0AAN6YFG6_9PEZI</name>
<evidence type="ECO:0000256" key="5">
    <source>
        <dbReference type="ARBA" id="ARBA00022807"/>
    </source>
</evidence>
<comment type="similarity">
    <text evidence="6 7">Belongs to the peptidase C12 family.</text>
</comment>
<dbReference type="InterPro" id="IPR001578">
    <property type="entry name" value="Peptidase_C12_UCH"/>
</dbReference>
<dbReference type="InterPro" id="IPR038765">
    <property type="entry name" value="Papain-like_cys_pep_sf"/>
</dbReference>
<evidence type="ECO:0000256" key="2">
    <source>
        <dbReference type="ARBA" id="ARBA00022670"/>
    </source>
</evidence>
<accession>A0AAN6YFG6</accession>
<dbReference type="CDD" id="cd09616">
    <property type="entry name" value="Peptidase_C12_UCH_L1_L3"/>
    <property type="match status" value="1"/>
</dbReference>
<dbReference type="InterPro" id="IPR036959">
    <property type="entry name" value="Peptidase_C12_UCH_sf"/>
</dbReference>
<dbReference type="GO" id="GO:0006511">
    <property type="term" value="P:ubiquitin-dependent protein catabolic process"/>
    <property type="evidence" value="ECO:0007669"/>
    <property type="project" value="UniProtKB-UniRule"/>
</dbReference>
<dbReference type="AlphaFoldDB" id="A0AAN6YFG6"/>
<dbReference type="GO" id="GO:0016579">
    <property type="term" value="P:protein deubiquitination"/>
    <property type="evidence" value="ECO:0007669"/>
    <property type="project" value="TreeGrafter"/>
</dbReference>
<reference evidence="9" key="2">
    <citation type="submission" date="2023-05" db="EMBL/GenBank/DDBJ databases">
        <authorList>
            <consortium name="Lawrence Berkeley National Laboratory"/>
            <person name="Steindorff A."/>
            <person name="Hensen N."/>
            <person name="Bonometti L."/>
            <person name="Westerberg I."/>
            <person name="Brannstrom I.O."/>
            <person name="Guillou S."/>
            <person name="Cros-Aarteil S."/>
            <person name="Calhoun S."/>
            <person name="Haridas S."/>
            <person name="Kuo A."/>
            <person name="Mondo S."/>
            <person name="Pangilinan J."/>
            <person name="Riley R."/>
            <person name="Labutti K."/>
            <person name="Andreopoulos B."/>
            <person name="Lipzen A."/>
            <person name="Chen C."/>
            <person name="Yanf M."/>
            <person name="Daum C."/>
            <person name="Ng V."/>
            <person name="Clum A."/>
            <person name="Ohm R."/>
            <person name="Martin F."/>
            <person name="Silar P."/>
            <person name="Natvig D."/>
            <person name="Lalanne C."/>
            <person name="Gautier V."/>
            <person name="Ament-Velasquez S.L."/>
            <person name="Kruys A."/>
            <person name="Hutchinson M.I."/>
            <person name="Powell A.J."/>
            <person name="Barry K."/>
            <person name="Miller A.N."/>
            <person name="Grigoriev I.V."/>
            <person name="Debuchy R."/>
            <person name="Gladieux P."/>
            <person name="Thoren M.H."/>
            <person name="Johannesson H."/>
        </authorList>
    </citation>
    <scope>NUCLEOTIDE SEQUENCE</scope>
    <source>
        <strain evidence="9">PSN293</strain>
    </source>
</reference>
<keyword evidence="2 7" id="KW-0645">Protease</keyword>
<evidence type="ECO:0000256" key="4">
    <source>
        <dbReference type="ARBA" id="ARBA00022801"/>
    </source>
</evidence>
<keyword evidence="5 7" id="KW-0788">Thiol protease</keyword>
<comment type="caution">
    <text evidence="9">The sequence shown here is derived from an EMBL/GenBank/DDBJ whole genome shotgun (WGS) entry which is preliminary data.</text>
</comment>
<dbReference type="PRINTS" id="PR00707">
    <property type="entry name" value="UBCTHYDRLASE"/>
</dbReference>
<evidence type="ECO:0000256" key="3">
    <source>
        <dbReference type="ARBA" id="ARBA00022786"/>
    </source>
</evidence>
<dbReference type="PANTHER" id="PTHR10589">
    <property type="entry name" value="UBIQUITIN CARBOXYL-TERMINAL HYDROLASE"/>
    <property type="match status" value="1"/>
</dbReference>
<organism evidence="9 10">
    <name type="scientific">Rhypophila decipiens</name>
    <dbReference type="NCBI Taxonomy" id="261697"/>
    <lineage>
        <taxon>Eukaryota</taxon>
        <taxon>Fungi</taxon>
        <taxon>Dikarya</taxon>
        <taxon>Ascomycota</taxon>
        <taxon>Pezizomycotina</taxon>
        <taxon>Sordariomycetes</taxon>
        <taxon>Sordariomycetidae</taxon>
        <taxon>Sordariales</taxon>
        <taxon>Naviculisporaceae</taxon>
        <taxon>Rhypophila</taxon>
    </lineage>
</organism>
<dbReference type="EMBL" id="MU858058">
    <property type="protein sequence ID" value="KAK4217635.1"/>
    <property type="molecule type" value="Genomic_DNA"/>
</dbReference>
<dbReference type="GO" id="GO:0005737">
    <property type="term" value="C:cytoplasm"/>
    <property type="evidence" value="ECO:0007669"/>
    <property type="project" value="TreeGrafter"/>
</dbReference>
<keyword evidence="3 7" id="KW-0833">Ubl conjugation pathway</keyword>
<evidence type="ECO:0000313" key="9">
    <source>
        <dbReference type="EMBL" id="KAK4217635.1"/>
    </source>
</evidence>
<evidence type="ECO:0000313" key="10">
    <source>
        <dbReference type="Proteomes" id="UP001301769"/>
    </source>
</evidence>
<dbReference type="SUPFAM" id="SSF54001">
    <property type="entry name" value="Cysteine proteinases"/>
    <property type="match status" value="1"/>
</dbReference>
<sequence length="308" mass="33905">MRSHHSTGSILHKRSHSLPVNCPHIRSQVEIEVGRSPASPATPDFLIRSQLFKMAKKMWEMLENNPDVMNQLAAKLGLSSELQFYDVYSLDDPDQLAHIPRPALALLVTIPLTPAWDRNRKAEDAEMELYTGSGPDEPVIWFKQTIGHACGSIGCLVSMINGPAAEFIKPDSDLAEIRKAAIPLDMTKRAEMLYNSEPFERAHKSVERGGQSIANSTTDRNGGHFVSFVKSGGKLWELEGSRKGPLDRGSLDDDEDVLSPRALEMGLKRIIKLNSNEGGESLLFSCIALARKSRTEAREFGAVSANVG</sequence>
<evidence type="ECO:0000256" key="6">
    <source>
        <dbReference type="PROSITE-ProRule" id="PRU01393"/>
    </source>
</evidence>
<dbReference type="Gene3D" id="3.40.532.10">
    <property type="entry name" value="Peptidase C12, ubiquitin carboxyl-terminal hydrolase"/>
    <property type="match status" value="1"/>
</dbReference>
<dbReference type="EC" id="3.4.19.12" evidence="7"/>
<evidence type="ECO:0000259" key="8">
    <source>
        <dbReference type="PROSITE" id="PS52048"/>
    </source>
</evidence>
<gene>
    <name evidence="9" type="ORF">QBC37DRAFT_414254</name>
</gene>
<evidence type="ECO:0000256" key="1">
    <source>
        <dbReference type="ARBA" id="ARBA00000707"/>
    </source>
</evidence>
<dbReference type="Pfam" id="PF01088">
    <property type="entry name" value="Peptidase_C12"/>
    <property type="match status" value="1"/>
</dbReference>
<dbReference type="FunFam" id="3.40.532.10:FF:000008">
    <property type="entry name" value="Ubiquitin carboxyl-terminal hydrolase"/>
    <property type="match status" value="1"/>
</dbReference>
<reference evidence="9" key="1">
    <citation type="journal article" date="2023" name="Mol. Phylogenet. Evol.">
        <title>Genome-scale phylogeny and comparative genomics of the fungal order Sordariales.</title>
        <authorList>
            <person name="Hensen N."/>
            <person name="Bonometti L."/>
            <person name="Westerberg I."/>
            <person name="Brannstrom I.O."/>
            <person name="Guillou S."/>
            <person name="Cros-Aarteil S."/>
            <person name="Calhoun S."/>
            <person name="Haridas S."/>
            <person name="Kuo A."/>
            <person name="Mondo S."/>
            <person name="Pangilinan J."/>
            <person name="Riley R."/>
            <person name="LaButti K."/>
            <person name="Andreopoulos B."/>
            <person name="Lipzen A."/>
            <person name="Chen C."/>
            <person name="Yan M."/>
            <person name="Daum C."/>
            <person name="Ng V."/>
            <person name="Clum A."/>
            <person name="Steindorff A."/>
            <person name="Ohm R.A."/>
            <person name="Martin F."/>
            <person name="Silar P."/>
            <person name="Natvig D.O."/>
            <person name="Lalanne C."/>
            <person name="Gautier V."/>
            <person name="Ament-Velasquez S.L."/>
            <person name="Kruys A."/>
            <person name="Hutchinson M.I."/>
            <person name="Powell A.J."/>
            <person name="Barry K."/>
            <person name="Miller A.N."/>
            <person name="Grigoriev I.V."/>
            <person name="Debuchy R."/>
            <person name="Gladieux P."/>
            <person name="Hiltunen Thoren M."/>
            <person name="Johannesson H."/>
        </authorList>
    </citation>
    <scope>NUCLEOTIDE SEQUENCE</scope>
    <source>
        <strain evidence="9">PSN293</strain>
    </source>
</reference>
<dbReference type="GO" id="GO:0004843">
    <property type="term" value="F:cysteine-type deubiquitinase activity"/>
    <property type="evidence" value="ECO:0007669"/>
    <property type="project" value="UniProtKB-EC"/>
</dbReference>
<dbReference type="Proteomes" id="UP001301769">
    <property type="component" value="Unassembled WGS sequence"/>
</dbReference>
<feature type="domain" description="UCH catalytic" evidence="8">
    <location>
        <begin position="58"/>
        <end position="291"/>
    </location>
</feature>
<evidence type="ECO:0000256" key="7">
    <source>
        <dbReference type="RuleBase" id="RU361215"/>
    </source>
</evidence>
<dbReference type="PANTHER" id="PTHR10589:SF41">
    <property type="entry name" value="UBIQUITIN CARBOXYL-TERMINAL HYDROLASE"/>
    <property type="match status" value="1"/>
</dbReference>
<proteinExistence type="inferred from homology"/>
<protein>
    <recommendedName>
        <fullName evidence="7">Ubiquitin carboxyl-terminal hydrolase</fullName>
        <ecNumber evidence="7">3.4.19.12</ecNumber>
    </recommendedName>
</protein>
<dbReference type="PROSITE" id="PS52048">
    <property type="entry name" value="UCH_DOMAIN"/>
    <property type="match status" value="1"/>
</dbReference>
<keyword evidence="4 7" id="KW-0378">Hydrolase</keyword>
<comment type="catalytic activity">
    <reaction evidence="1 7">
        <text>Thiol-dependent hydrolysis of ester, thioester, amide, peptide and isopeptide bonds formed by the C-terminal Gly of ubiquitin (a 76-residue protein attached to proteins as an intracellular targeting signal).</text>
        <dbReference type="EC" id="3.4.19.12"/>
    </reaction>
</comment>
<keyword evidence="10" id="KW-1185">Reference proteome</keyword>